<dbReference type="Pfam" id="PF07690">
    <property type="entry name" value="MFS_1"/>
    <property type="match status" value="1"/>
</dbReference>
<evidence type="ECO:0000256" key="6">
    <source>
        <dbReference type="ARBA" id="ARBA00023136"/>
    </source>
</evidence>
<dbReference type="PANTHER" id="PTHR23514:SF3">
    <property type="entry name" value="BYPASS OF STOP CODON PROTEIN 6"/>
    <property type="match status" value="1"/>
</dbReference>
<dbReference type="PANTHER" id="PTHR23514">
    <property type="entry name" value="BYPASS OF STOP CODON PROTEIN 6"/>
    <property type="match status" value="1"/>
</dbReference>
<dbReference type="InterPro" id="IPR011701">
    <property type="entry name" value="MFS"/>
</dbReference>
<keyword evidence="5 7" id="KW-1133">Transmembrane helix</keyword>
<feature type="transmembrane region" description="Helical" evidence="7">
    <location>
        <begin position="197"/>
        <end position="216"/>
    </location>
</feature>
<dbReference type="Gene3D" id="1.20.1250.20">
    <property type="entry name" value="MFS general substrate transporter like domains"/>
    <property type="match status" value="1"/>
</dbReference>
<evidence type="ECO:0000313" key="10">
    <source>
        <dbReference type="Proteomes" id="UP000824161"/>
    </source>
</evidence>
<feature type="transmembrane region" description="Helical" evidence="7">
    <location>
        <begin position="45"/>
        <end position="65"/>
    </location>
</feature>
<dbReference type="InterPro" id="IPR051788">
    <property type="entry name" value="MFS_Transporter"/>
</dbReference>
<evidence type="ECO:0000256" key="4">
    <source>
        <dbReference type="ARBA" id="ARBA00022692"/>
    </source>
</evidence>
<feature type="transmembrane region" description="Helical" evidence="7">
    <location>
        <begin position="327"/>
        <end position="349"/>
    </location>
</feature>
<dbReference type="AlphaFoldDB" id="A0A9D1H9Z8"/>
<dbReference type="GO" id="GO:0016020">
    <property type="term" value="C:membrane"/>
    <property type="evidence" value="ECO:0007669"/>
    <property type="project" value="TreeGrafter"/>
</dbReference>
<evidence type="ECO:0000313" key="9">
    <source>
        <dbReference type="EMBL" id="HIT97207.1"/>
    </source>
</evidence>
<feature type="transmembrane region" description="Helical" evidence="7">
    <location>
        <begin position="132"/>
        <end position="151"/>
    </location>
</feature>
<evidence type="ECO:0000256" key="2">
    <source>
        <dbReference type="ARBA" id="ARBA00008335"/>
    </source>
</evidence>
<comment type="subcellular location">
    <subcellularLocation>
        <location evidence="1">Endomembrane system</location>
        <topology evidence="1">Multi-pass membrane protein</topology>
    </subcellularLocation>
</comment>
<reference evidence="9" key="1">
    <citation type="submission" date="2020-10" db="EMBL/GenBank/DDBJ databases">
        <authorList>
            <person name="Gilroy R."/>
        </authorList>
    </citation>
    <scope>NUCLEOTIDE SEQUENCE</scope>
    <source>
        <strain evidence="9">1383</strain>
    </source>
</reference>
<proteinExistence type="inferred from homology"/>
<feature type="transmembrane region" description="Helical" evidence="7">
    <location>
        <begin position="292"/>
        <end position="315"/>
    </location>
</feature>
<comment type="caution">
    <text evidence="9">The sequence shown here is derived from an EMBL/GenBank/DDBJ whole genome shotgun (WGS) entry which is preliminary data.</text>
</comment>
<name>A0A9D1H9Z8_9FLAO</name>
<evidence type="ECO:0000259" key="8">
    <source>
        <dbReference type="PROSITE" id="PS50850"/>
    </source>
</evidence>
<sequence>MNKVNYKTNQVFVAACAGLAFFGVAMLSLGPILGQLNARVEGATALPSTMSIGIILGTVLFGPVVDRFGYKWLLIIGSLLSLIGLEGLANALEIQLLHGAMFMIGFGGGILNGLTNALVSDIYDDRRRGGRLSILGAFYCVGALLWTLLNYCMPDNYIVPLHCISGVMALFIVYFCLIQFPQAKPQGSVSFTKTVGLLKYPALLLFAFILFFQSGFEGASGSFTPKYLEDHGGVAATAATLSLTWFTIGMLCGRLPLGLIMKKLRDNGTLYLYLTVALAGVAILYFSSDVTLVHLAMALVGFGVGATYPVVLAYLGGAFREMSGTAFSIAIFIALCGQFAFNKVVGVMFDQGGYAWFPVVLALAVVMMMLLLPVAAAAARKKTGKA</sequence>
<gene>
    <name evidence="9" type="ORF">IAC44_00040</name>
</gene>
<comment type="similarity">
    <text evidence="2">Belongs to the major facilitator superfamily.</text>
</comment>
<evidence type="ECO:0000256" key="7">
    <source>
        <dbReference type="SAM" id="Phobius"/>
    </source>
</evidence>
<feature type="transmembrane region" description="Helical" evidence="7">
    <location>
        <begin position="236"/>
        <end position="257"/>
    </location>
</feature>
<dbReference type="GO" id="GO:0022857">
    <property type="term" value="F:transmembrane transporter activity"/>
    <property type="evidence" value="ECO:0007669"/>
    <property type="project" value="InterPro"/>
</dbReference>
<organism evidence="9 10">
    <name type="scientific">Candidatus Merdimorpha stercoravium</name>
    <dbReference type="NCBI Taxonomy" id="2840863"/>
    <lineage>
        <taxon>Bacteria</taxon>
        <taxon>Pseudomonadati</taxon>
        <taxon>Bacteroidota</taxon>
        <taxon>Flavobacteriia</taxon>
        <taxon>Flavobacteriales</taxon>
        <taxon>Candidatus Merdimorpha</taxon>
    </lineage>
</organism>
<reference evidence="9" key="2">
    <citation type="journal article" date="2021" name="PeerJ">
        <title>Extensive microbial diversity within the chicken gut microbiome revealed by metagenomics and culture.</title>
        <authorList>
            <person name="Gilroy R."/>
            <person name="Ravi A."/>
            <person name="Getino M."/>
            <person name="Pursley I."/>
            <person name="Horton D.L."/>
            <person name="Alikhan N.F."/>
            <person name="Baker D."/>
            <person name="Gharbi K."/>
            <person name="Hall N."/>
            <person name="Watson M."/>
            <person name="Adriaenssens E.M."/>
            <person name="Foster-Nyarko E."/>
            <person name="Jarju S."/>
            <person name="Secka A."/>
            <person name="Antonio M."/>
            <person name="Oren A."/>
            <person name="Chaudhuri R.R."/>
            <person name="La Ragione R."/>
            <person name="Hildebrand F."/>
            <person name="Pallen M.J."/>
        </authorList>
    </citation>
    <scope>NUCLEOTIDE SEQUENCE</scope>
    <source>
        <strain evidence="9">1383</strain>
    </source>
</reference>
<dbReference type="InterPro" id="IPR020846">
    <property type="entry name" value="MFS_dom"/>
</dbReference>
<feature type="transmembrane region" description="Helical" evidence="7">
    <location>
        <begin position="269"/>
        <end position="286"/>
    </location>
</feature>
<evidence type="ECO:0000256" key="1">
    <source>
        <dbReference type="ARBA" id="ARBA00004127"/>
    </source>
</evidence>
<dbReference type="PROSITE" id="PS50850">
    <property type="entry name" value="MFS"/>
    <property type="match status" value="1"/>
</dbReference>
<dbReference type="EMBL" id="DVLY01000002">
    <property type="protein sequence ID" value="HIT97207.1"/>
    <property type="molecule type" value="Genomic_DNA"/>
</dbReference>
<dbReference type="SUPFAM" id="SSF103473">
    <property type="entry name" value="MFS general substrate transporter"/>
    <property type="match status" value="1"/>
</dbReference>
<feature type="transmembrane region" description="Helical" evidence="7">
    <location>
        <begin position="157"/>
        <end position="177"/>
    </location>
</feature>
<feature type="transmembrane region" description="Helical" evidence="7">
    <location>
        <begin position="355"/>
        <end position="379"/>
    </location>
</feature>
<dbReference type="InterPro" id="IPR036259">
    <property type="entry name" value="MFS_trans_sf"/>
</dbReference>
<accession>A0A9D1H9Z8</accession>
<keyword evidence="6 7" id="KW-0472">Membrane</keyword>
<dbReference type="Proteomes" id="UP000824161">
    <property type="component" value="Unassembled WGS sequence"/>
</dbReference>
<dbReference type="GO" id="GO:0012505">
    <property type="term" value="C:endomembrane system"/>
    <property type="evidence" value="ECO:0007669"/>
    <property type="project" value="UniProtKB-SubCell"/>
</dbReference>
<keyword evidence="4 7" id="KW-0812">Transmembrane</keyword>
<feature type="domain" description="Major facilitator superfamily (MFS) profile" evidence="8">
    <location>
        <begin position="1"/>
        <end position="379"/>
    </location>
</feature>
<evidence type="ECO:0000256" key="3">
    <source>
        <dbReference type="ARBA" id="ARBA00022448"/>
    </source>
</evidence>
<evidence type="ECO:0000256" key="5">
    <source>
        <dbReference type="ARBA" id="ARBA00022989"/>
    </source>
</evidence>
<feature type="transmembrane region" description="Helical" evidence="7">
    <location>
        <begin position="12"/>
        <end position="33"/>
    </location>
</feature>
<keyword evidence="3" id="KW-0813">Transport</keyword>
<feature type="transmembrane region" description="Helical" evidence="7">
    <location>
        <begin position="98"/>
        <end position="120"/>
    </location>
</feature>
<protein>
    <submittedName>
        <fullName evidence="9">MFS transporter</fullName>
    </submittedName>
</protein>
<feature type="transmembrane region" description="Helical" evidence="7">
    <location>
        <begin position="72"/>
        <end position="92"/>
    </location>
</feature>